<protein>
    <submittedName>
        <fullName evidence="1">Carbon-phosphorus lyase complex subunit PhnI</fullName>
    </submittedName>
</protein>
<evidence type="ECO:0000313" key="2">
    <source>
        <dbReference type="Proteomes" id="UP000823937"/>
    </source>
</evidence>
<proteinExistence type="predicted"/>
<dbReference type="Proteomes" id="UP000823937">
    <property type="component" value="Unassembled WGS sequence"/>
</dbReference>
<dbReference type="InterPro" id="IPR008773">
    <property type="entry name" value="PhnI"/>
</dbReference>
<dbReference type="GO" id="GO:0016829">
    <property type="term" value="F:lyase activity"/>
    <property type="evidence" value="ECO:0007669"/>
    <property type="project" value="UniProtKB-KW"/>
</dbReference>
<keyword evidence="1" id="KW-0456">Lyase</keyword>
<evidence type="ECO:0000313" key="1">
    <source>
        <dbReference type="EMBL" id="HIV75231.1"/>
    </source>
</evidence>
<name>A0A9D1PNT9_9BACI</name>
<reference evidence="1" key="1">
    <citation type="journal article" date="2021" name="PeerJ">
        <title>Extensive microbial diversity within the chicken gut microbiome revealed by metagenomics and culture.</title>
        <authorList>
            <person name="Gilroy R."/>
            <person name="Ravi A."/>
            <person name="Getino M."/>
            <person name="Pursley I."/>
            <person name="Horton D.L."/>
            <person name="Alikhan N.F."/>
            <person name="Baker D."/>
            <person name="Gharbi K."/>
            <person name="Hall N."/>
            <person name="Watson M."/>
            <person name="Adriaenssens E.M."/>
            <person name="Foster-Nyarko E."/>
            <person name="Jarju S."/>
            <person name="Secka A."/>
            <person name="Antonio M."/>
            <person name="Oren A."/>
            <person name="Chaudhuri R.R."/>
            <person name="La Ragione R."/>
            <person name="Hildebrand F."/>
            <person name="Pallen M.J."/>
        </authorList>
    </citation>
    <scope>NUCLEOTIDE SEQUENCE</scope>
    <source>
        <strain evidence="1">CHK169-2315</strain>
    </source>
</reference>
<dbReference type="AlphaFoldDB" id="A0A9D1PNT9"/>
<accession>A0A9D1PNT9</accession>
<gene>
    <name evidence="1" type="ORF">H9895_09155</name>
</gene>
<organism evidence="1 2">
    <name type="scientific">Candidatus Pseudogracilibacillus intestinigallinarum</name>
    <dbReference type="NCBI Taxonomy" id="2838742"/>
    <lineage>
        <taxon>Bacteria</taxon>
        <taxon>Bacillati</taxon>
        <taxon>Bacillota</taxon>
        <taxon>Bacilli</taxon>
        <taxon>Bacillales</taxon>
        <taxon>Bacillaceae</taxon>
        <taxon>Pseudogracilibacillus</taxon>
    </lineage>
</organism>
<dbReference type="GO" id="GO:0019634">
    <property type="term" value="P:organic phosphonate metabolic process"/>
    <property type="evidence" value="ECO:0007669"/>
    <property type="project" value="InterPro"/>
</dbReference>
<feature type="non-terminal residue" evidence="1">
    <location>
        <position position="91"/>
    </location>
</feature>
<reference evidence="1" key="2">
    <citation type="submission" date="2021-04" db="EMBL/GenBank/DDBJ databases">
        <authorList>
            <person name="Gilroy R."/>
        </authorList>
    </citation>
    <scope>NUCLEOTIDE SEQUENCE</scope>
    <source>
        <strain evidence="1">CHK169-2315</strain>
    </source>
</reference>
<dbReference type="Pfam" id="PF05861">
    <property type="entry name" value="PhnI"/>
    <property type="match status" value="1"/>
</dbReference>
<dbReference type="EMBL" id="DXHX01000129">
    <property type="protein sequence ID" value="HIV75231.1"/>
    <property type="molecule type" value="Genomic_DNA"/>
</dbReference>
<comment type="caution">
    <text evidence="1">The sequence shown here is derived from an EMBL/GenBank/DDBJ whole genome shotgun (WGS) entry which is preliminary data.</text>
</comment>
<sequence>MAYVAVKGGTEAIEASLKRLQVEKLSSEHMMEVETIMATMKSLVDQVMSESSLYNRYLAALAIKQAEGSMEEAVFLLRAHRSTMPRLYTSM</sequence>